<comment type="similarity">
    <text evidence="1">Belongs to the FAM91 family.</text>
</comment>
<sequence>MQRVSTSVEEQMIVKAIQEETSWESLPKRLKVFIPSKEDWHRRVKDYCIRKRYKWSDCLVKSTCKESEYYEDLMNYLRKTLALFPYHLAEYVCRIQRISPFKYYSDILYDVMKNERPYDTIPNFTAADALRLTGIGRNEFIDIMNKCRAKRIMWKLNKAIIKEMMPTQPVTFTIESWWTVCVVNLSLEEFRKLSEDEIVVIDKICKEEVNIYGMLDPDVVHGLYRRGLVYLDVPVFPDDYFKVSNLQGFVSNREQTYEDPTEELLYAVFVATSEHATIAELAATLQADLSQLEAAVSLACRLGWAKKVMDPVSLLQDFSVPGSPASESNGLDEFNASGFLDNTLEMQFDVDPSKTLSNSVRLAFMVDANLTSYLMMGSLSPGMKGHAVTLYEAGKLNDAMVGDLCEDLQKVEGAKFEGELQEFANHALSLRHALECLRSSSSKDLNAEEAFEVGDDIISDDFNPRVSDSKQSVSSRSVSRDSSSESNVNCDTYSDNSNRGRAQNKKSRYRVDVLRCESLAGLSPISLQRLLRRDYGVIVSMVPLTLPPGVVSTDGTGPVQFTSPTRAAVTPWMKLLLYSVAGRGPISVALVRGQRLRRLPPPLYSCEKALVWSWDGSGVGGIGGKYEGSLVDGSILLHCLNSLLRYSAVLVQPFTENDLMDGKAGRPLVKDIPLPLDNSGFLETEMKLNESATTELNEILTSVAEELHLWTMGYVRIVRVCSTDNPQQWSWVPHSVDFGIPLFNVKLCQLVCERIVQSELLQPASLQRQKEAMQKLRQKLQDFVSSYQANGSVSRSIYGRDQTKEAAELSSLISGKWNPFVEAPVESPSNSDNASSGIETGKKRFDRRRRRSEVMSFDGDILRSFPLTPVYEANVRLVDDSSPASASAGPKQDPFDENESSDLLLPGVNFLFNGTWIQPLDIGPCLQGRIPAALVAEAATASISKA</sequence>
<dbReference type="Pfam" id="PF14648">
    <property type="entry name" value="FAM91_C"/>
    <property type="match status" value="3"/>
</dbReference>
<name>A0A8T2RZW3_CERRI</name>
<dbReference type="InterPro" id="IPR028091">
    <property type="entry name" value="FAM91_N_dom"/>
</dbReference>
<evidence type="ECO:0000259" key="4">
    <source>
        <dbReference type="Pfam" id="PF14648"/>
    </source>
</evidence>
<evidence type="ECO:0000313" key="5">
    <source>
        <dbReference type="EMBL" id="KAH7301214.1"/>
    </source>
</evidence>
<feature type="compositionally biased region" description="Low complexity" evidence="2">
    <location>
        <begin position="465"/>
        <end position="477"/>
    </location>
</feature>
<reference evidence="5 6" key="1">
    <citation type="submission" date="2021-08" db="EMBL/GenBank/DDBJ databases">
        <title>WGS assembly of Ceratopteris richardii.</title>
        <authorList>
            <person name="Marchant D.B."/>
            <person name="Chen G."/>
            <person name="Jenkins J."/>
            <person name="Shu S."/>
            <person name="Leebens-Mack J."/>
            <person name="Grimwood J."/>
            <person name="Schmutz J."/>
            <person name="Soltis P."/>
            <person name="Soltis D."/>
            <person name="Chen Z.-H."/>
        </authorList>
    </citation>
    <scope>NUCLEOTIDE SEQUENCE [LARGE SCALE GENOMIC DNA]</scope>
    <source>
        <strain evidence="5">Whitten #5841</strain>
        <tissue evidence="5">Leaf</tissue>
    </source>
</reference>
<feature type="compositionally biased region" description="Polar residues" evidence="2">
    <location>
        <begin position="487"/>
        <end position="501"/>
    </location>
</feature>
<feature type="domain" description="FAM91 C-terminal" evidence="4">
    <location>
        <begin position="726"/>
        <end position="804"/>
    </location>
</feature>
<dbReference type="PANTHER" id="PTHR28441">
    <property type="entry name" value="PROTEIN FAM91A1"/>
    <property type="match status" value="1"/>
</dbReference>
<proteinExistence type="inferred from homology"/>
<dbReference type="AlphaFoldDB" id="A0A8T2RZW3"/>
<feature type="domain" description="FAM91 C-terminal" evidence="4">
    <location>
        <begin position="360"/>
        <end position="447"/>
    </location>
</feature>
<dbReference type="Pfam" id="PF14647">
    <property type="entry name" value="FAM91_N"/>
    <property type="match status" value="1"/>
</dbReference>
<evidence type="ECO:0000259" key="3">
    <source>
        <dbReference type="Pfam" id="PF14647"/>
    </source>
</evidence>
<feature type="domain" description="FAM91 C-terminal" evidence="4">
    <location>
        <begin position="503"/>
        <end position="724"/>
    </location>
</feature>
<dbReference type="EMBL" id="CM035428">
    <property type="protein sequence ID" value="KAH7301214.1"/>
    <property type="molecule type" value="Genomic_DNA"/>
</dbReference>
<dbReference type="OrthoDB" id="275996at2759"/>
<protein>
    <recommendedName>
        <fullName evidence="7">Protein FAM91A1</fullName>
    </recommendedName>
</protein>
<gene>
    <name evidence="5" type="ORF">KP509_23G016500</name>
</gene>
<dbReference type="Proteomes" id="UP000825935">
    <property type="component" value="Chromosome 23"/>
</dbReference>
<evidence type="ECO:0000313" key="6">
    <source>
        <dbReference type="Proteomes" id="UP000825935"/>
    </source>
</evidence>
<dbReference type="OMA" id="HYESFPF"/>
<evidence type="ECO:0008006" key="7">
    <source>
        <dbReference type="Google" id="ProtNLM"/>
    </source>
</evidence>
<organism evidence="5 6">
    <name type="scientific">Ceratopteris richardii</name>
    <name type="common">Triangle waterfern</name>
    <dbReference type="NCBI Taxonomy" id="49495"/>
    <lineage>
        <taxon>Eukaryota</taxon>
        <taxon>Viridiplantae</taxon>
        <taxon>Streptophyta</taxon>
        <taxon>Embryophyta</taxon>
        <taxon>Tracheophyta</taxon>
        <taxon>Polypodiopsida</taxon>
        <taxon>Polypodiidae</taxon>
        <taxon>Polypodiales</taxon>
        <taxon>Pteridineae</taxon>
        <taxon>Pteridaceae</taxon>
        <taxon>Parkerioideae</taxon>
        <taxon>Ceratopteris</taxon>
    </lineage>
</organism>
<dbReference type="InterPro" id="IPR028097">
    <property type="entry name" value="FAM91_C_dom"/>
</dbReference>
<accession>A0A8T2RZW3</accession>
<dbReference type="EMBL" id="CM035428">
    <property type="protein sequence ID" value="KAH7301215.1"/>
    <property type="molecule type" value="Genomic_DNA"/>
</dbReference>
<feature type="region of interest" description="Disordered" evidence="2">
    <location>
        <begin position="462"/>
        <end position="504"/>
    </location>
</feature>
<dbReference type="InterPro" id="IPR039199">
    <property type="entry name" value="FAM91"/>
</dbReference>
<evidence type="ECO:0000256" key="2">
    <source>
        <dbReference type="SAM" id="MobiDB-lite"/>
    </source>
</evidence>
<feature type="compositionally biased region" description="Polar residues" evidence="2">
    <location>
        <begin position="827"/>
        <end position="838"/>
    </location>
</feature>
<feature type="region of interest" description="Disordered" evidence="2">
    <location>
        <begin position="823"/>
        <end position="849"/>
    </location>
</feature>
<keyword evidence="6" id="KW-1185">Reference proteome</keyword>
<comment type="caution">
    <text evidence="5">The sequence shown here is derived from an EMBL/GenBank/DDBJ whole genome shotgun (WGS) entry which is preliminary data.</text>
</comment>
<dbReference type="EMBL" id="CM035428">
    <property type="protein sequence ID" value="KAH7301217.1"/>
    <property type="molecule type" value="Genomic_DNA"/>
</dbReference>
<evidence type="ECO:0000256" key="1">
    <source>
        <dbReference type="ARBA" id="ARBA00010319"/>
    </source>
</evidence>
<dbReference type="PANTHER" id="PTHR28441:SF2">
    <property type="entry name" value="PROTEIN FAM91A1"/>
    <property type="match status" value="1"/>
</dbReference>
<feature type="domain" description="FAM91 N-terminal" evidence="3">
    <location>
        <begin position="17"/>
        <end position="308"/>
    </location>
</feature>